<dbReference type="PANTHER" id="PTHR48081:SF13">
    <property type="entry name" value="ALPHA_BETA HYDROLASE"/>
    <property type="match status" value="1"/>
</dbReference>
<dbReference type="RefSeq" id="WP_341406428.1">
    <property type="nucleotide sequence ID" value="NZ_JBBUKT010000008.1"/>
</dbReference>
<dbReference type="InterPro" id="IPR011992">
    <property type="entry name" value="EF-hand-dom_pair"/>
</dbReference>
<name>A0ABU9B0Y1_9BACT</name>
<keyword evidence="5" id="KW-1185">Reference proteome</keyword>
<accession>A0ABU9B0Y1</accession>
<gene>
    <name evidence="4" type="ORF">WKV53_19315</name>
</gene>
<keyword evidence="2" id="KW-0732">Signal</keyword>
<evidence type="ECO:0000256" key="2">
    <source>
        <dbReference type="SAM" id="SignalP"/>
    </source>
</evidence>
<dbReference type="Gene3D" id="1.10.238.10">
    <property type="entry name" value="EF-hand"/>
    <property type="match status" value="1"/>
</dbReference>
<proteinExistence type="predicted"/>
<dbReference type="InterPro" id="IPR050300">
    <property type="entry name" value="GDXG_lipolytic_enzyme"/>
</dbReference>
<dbReference type="InterPro" id="IPR018247">
    <property type="entry name" value="EF_Hand_1_Ca_BS"/>
</dbReference>
<keyword evidence="1 4" id="KW-0378">Hydrolase</keyword>
<protein>
    <submittedName>
        <fullName evidence="4">Alpha/beta hydrolase fold domain-containing protein</fullName>
    </submittedName>
</protein>
<sequence>MPHASSTIPTSRTFASATRALLFPLLASGAFAQQADPFAAIDANKDGKLSRAEVPEQLRPQFPLVDTNRDGFVSKEEFQAAVGAQGGGGKATETELLKNIDYAGSDNPRQKLDLLLPKDHATKKRPLVVFVHGGGWKSGQKEDGLDVIRAVTSTGDYAAATINYRLSQEAKWPAQIQDCKAAIRFLRGKADEYGIDAAHIGVFGMSAGGHLVSLLGTENDDATLEGTIGAFAKVSSRVQCVVNFFGPTDFFSDYLPNPTPEKAEGRKMVVELLGRDEAEARQNAKAASPVSWVTKDDAPFFTAHGTKDTLVPFSQATLIHTALEKAGVESHLVAMEGAGHGFASPELNQRIRVFLDMHLRGIPGEISSEPIKIR</sequence>
<dbReference type="EMBL" id="JBBUKT010000008">
    <property type="protein sequence ID" value="MEK7952672.1"/>
    <property type="molecule type" value="Genomic_DNA"/>
</dbReference>
<dbReference type="PANTHER" id="PTHR48081">
    <property type="entry name" value="AB HYDROLASE SUPERFAMILY PROTEIN C4A8.06C"/>
    <property type="match status" value="1"/>
</dbReference>
<dbReference type="InterPro" id="IPR002048">
    <property type="entry name" value="EF_hand_dom"/>
</dbReference>
<dbReference type="InterPro" id="IPR049492">
    <property type="entry name" value="BD-FAE-like_dom"/>
</dbReference>
<evidence type="ECO:0000259" key="3">
    <source>
        <dbReference type="PROSITE" id="PS50222"/>
    </source>
</evidence>
<reference evidence="4 5" key="1">
    <citation type="submission" date="2024-04" db="EMBL/GenBank/DDBJ databases">
        <title>Luteolibacter sp. isolated from soil.</title>
        <authorList>
            <person name="An J."/>
        </authorList>
    </citation>
    <scope>NUCLEOTIDE SEQUENCE [LARGE SCALE GENOMIC DNA]</scope>
    <source>
        <strain evidence="4 5">Y139</strain>
    </source>
</reference>
<feature type="signal peptide" evidence="2">
    <location>
        <begin position="1"/>
        <end position="32"/>
    </location>
</feature>
<dbReference type="Gene3D" id="3.40.50.1820">
    <property type="entry name" value="alpha/beta hydrolase"/>
    <property type="match status" value="1"/>
</dbReference>
<feature type="domain" description="EF-hand" evidence="3">
    <location>
        <begin position="53"/>
        <end position="88"/>
    </location>
</feature>
<feature type="chain" id="PRO_5047221294" evidence="2">
    <location>
        <begin position="33"/>
        <end position="374"/>
    </location>
</feature>
<evidence type="ECO:0000313" key="4">
    <source>
        <dbReference type="EMBL" id="MEK7952672.1"/>
    </source>
</evidence>
<dbReference type="Pfam" id="PF13202">
    <property type="entry name" value="EF-hand_5"/>
    <property type="match status" value="2"/>
</dbReference>
<dbReference type="Pfam" id="PF20434">
    <property type="entry name" value="BD-FAE"/>
    <property type="match status" value="1"/>
</dbReference>
<comment type="caution">
    <text evidence="4">The sequence shown here is derived from an EMBL/GenBank/DDBJ whole genome shotgun (WGS) entry which is preliminary data.</text>
</comment>
<dbReference type="Proteomes" id="UP001371305">
    <property type="component" value="Unassembled WGS sequence"/>
</dbReference>
<dbReference type="PROSITE" id="PS00018">
    <property type="entry name" value="EF_HAND_1"/>
    <property type="match status" value="1"/>
</dbReference>
<organism evidence="4 5">
    <name type="scientific">Luteolibacter soli</name>
    <dbReference type="NCBI Taxonomy" id="3135280"/>
    <lineage>
        <taxon>Bacteria</taxon>
        <taxon>Pseudomonadati</taxon>
        <taxon>Verrucomicrobiota</taxon>
        <taxon>Verrucomicrobiia</taxon>
        <taxon>Verrucomicrobiales</taxon>
        <taxon>Verrucomicrobiaceae</taxon>
        <taxon>Luteolibacter</taxon>
    </lineage>
</organism>
<dbReference type="PROSITE" id="PS50222">
    <property type="entry name" value="EF_HAND_2"/>
    <property type="match status" value="1"/>
</dbReference>
<dbReference type="SUPFAM" id="SSF47473">
    <property type="entry name" value="EF-hand"/>
    <property type="match status" value="1"/>
</dbReference>
<evidence type="ECO:0000256" key="1">
    <source>
        <dbReference type="ARBA" id="ARBA00022801"/>
    </source>
</evidence>
<dbReference type="GO" id="GO:0016787">
    <property type="term" value="F:hydrolase activity"/>
    <property type="evidence" value="ECO:0007669"/>
    <property type="project" value="UniProtKB-KW"/>
</dbReference>
<dbReference type="InterPro" id="IPR029058">
    <property type="entry name" value="AB_hydrolase_fold"/>
</dbReference>
<evidence type="ECO:0000313" key="5">
    <source>
        <dbReference type="Proteomes" id="UP001371305"/>
    </source>
</evidence>
<dbReference type="SUPFAM" id="SSF53474">
    <property type="entry name" value="alpha/beta-Hydrolases"/>
    <property type="match status" value="1"/>
</dbReference>